<evidence type="ECO:0000256" key="18">
    <source>
        <dbReference type="PROSITE-ProRule" id="PRU10141"/>
    </source>
</evidence>
<evidence type="ECO:0000256" key="21">
    <source>
        <dbReference type="SAM" id="SignalP"/>
    </source>
</evidence>
<evidence type="ECO:0000256" key="16">
    <source>
        <dbReference type="ARBA" id="ARBA00023170"/>
    </source>
</evidence>
<keyword evidence="24" id="KW-1185">Reference proteome</keyword>
<keyword evidence="10" id="KW-0677">Repeat</keyword>
<evidence type="ECO:0000256" key="1">
    <source>
        <dbReference type="ARBA" id="ARBA00004162"/>
    </source>
</evidence>
<keyword evidence="4" id="KW-0723">Serine/threonine-protein kinase</keyword>
<sequence>MGLWVLAITALFFVSPFSSPSSALTPDGQALLELKEGFNDTKRMLSSWRASPFPRSSGSINVCTFASSSAFSGNLPYLQLGGIISPSIGKLQRLQRLALHQNSLHGSIPPEIRSCIELRALYLRANYLQGGLPHEIGELTQLTILDLSSNLLQGRIPPSIGKLTRLRFLNLSTNFFSGEIPNVGVLGTFRNSSFVGNLELCGLPIHKLCRGTLGFPAILPHQETISTPVETSDIQPMPTRKTSHFLNGLMIGAMSTMGVALVAILGLLWVCLLSRKGKVGEKYIKVDKQRVQDIGSKLVTFRGDLPYSSEEIMKKLDLLDEEDIIGSGGFGTVYKMVMDDLCAFAVKKIDRNRESCNQDFEKELAILGGIKHINLVHLRGYCKLPCAKLLIYDYLELGSLDRYLHEYDQEEQPLNWNARMKIALGSARGLTYLHHDCSPAIVHRDIKSNNILLDRSLEPHVSDFGLAKLLVDGDSHVTTVVAGTFGYLAPEYLHNGHATEKSDVYSFGVLLLELITGKRPTDPCFVKRGLNIVGWMNTMVGDNMLEEILDERCGNVDAEAVEAILDIAAMCTDANPDDRPTMSRVLQMLEEEATDKSKAIASEERAKASTMKFVMEFAENLILRLMEDPKQRDEKAREHIYMMKDRCKKTKENWSLPIRPYGFWTFDRFNAQLSWDAQISQVPGRRDPYDDLLADEPTTSTKP</sequence>
<evidence type="ECO:0000256" key="13">
    <source>
        <dbReference type="ARBA" id="ARBA00022840"/>
    </source>
</evidence>
<feature type="signal peptide" evidence="21">
    <location>
        <begin position="1"/>
        <end position="23"/>
    </location>
</feature>
<protein>
    <recommendedName>
        <fullName evidence="22">Protein kinase domain-containing protein</fullName>
    </recommendedName>
</protein>
<dbReference type="InterPro" id="IPR035204">
    <property type="entry name" value="NDUFB11"/>
</dbReference>
<dbReference type="InterPro" id="IPR008271">
    <property type="entry name" value="Ser/Thr_kinase_AS"/>
</dbReference>
<dbReference type="InterPro" id="IPR001611">
    <property type="entry name" value="Leu-rich_rpt"/>
</dbReference>
<evidence type="ECO:0000256" key="2">
    <source>
        <dbReference type="ARBA" id="ARBA00004479"/>
    </source>
</evidence>
<name>A0A5P1FA53_ASPOF</name>
<evidence type="ECO:0000256" key="3">
    <source>
        <dbReference type="ARBA" id="ARBA00008684"/>
    </source>
</evidence>
<evidence type="ECO:0000313" key="24">
    <source>
        <dbReference type="Proteomes" id="UP000243459"/>
    </source>
</evidence>
<keyword evidence="12" id="KW-0418">Kinase</keyword>
<feature type="transmembrane region" description="Helical" evidence="20">
    <location>
        <begin position="245"/>
        <end position="272"/>
    </location>
</feature>
<dbReference type="PROSITE" id="PS00108">
    <property type="entry name" value="PROTEIN_KINASE_ST"/>
    <property type="match status" value="1"/>
</dbReference>
<dbReference type="Gene3D" id="1.10.510.10">
    <property type="entry name" value="Transferase(Phosphotransferase) domain 1"/>
    <property type="match status" value="1"/>
</dbReference>
<dbReference type="OMA" id="RPTDACF"/>
<evidence type="ECO:0000256" key="9">
    <source>
        <dbReference type="ARBA" id="ARBA00022729"/>
    </source>
</evidence>
<evidence type="ECO:0000259" key="22">
    <source>
        <dbReference type="PROSITE" id="PS50011"/>
    </source>
</evidence>
<evidence type="ECO:0000256" key="20">
    <source>
        <dbReference type="SAM" id="Phobius"/>
    </source>
</evidence>
<feature type="domain" description="Protein kinase" evidence="22">
    <location>
        <begin position="319"/>
        <end position="594"/>
    </location>
</feature>
<evidence type="ECO:0000256" key="19">
    <source>
        <dbReference type="SAM" id="MobiDB-lite"/>
    </source>
</evidence>
<dbReference type="AlphaFoldDB" id="A0A5P1FA53"/>
<evidence type="ECO:0000256" key="5">
    <source>
        <dbReference type="ARBA" id="ARBA00022553"/>
    </source>
</evidence>
<comment type="subcellular location">
    <subcellularLocation>
        <location evidence="1">Cell membrane</location>
        <topology evidence="1">Single-pass membrane protein</topology>
    </subcellularLocation>
    <subcellularLocation>
        <location evidence="2">Membrane</location>
        <topology evidence="2">Single-pass type I membrane protein</topology>
    </subcellularLocation>
</comment>
<evidence type="ECO:0000256" key="7">
    <source>
        <dbReference type="ARBA" id="ARBA00022679"/>
    </source>
</evidence>
<keyword evidence="11 18" id="KW-0547">Nucleotide-binding</keyword>
<evidence type="ECO:0000256" key="6">
    <source>
        <dbReference type="ARBA" id="ARBA00022614"/>
    </source>
</evidence>
<evidence type="ECO:0000256" key="10">
    <source>
        <dbReference type="ARBA" id="ARBA00022737"/>
    </source>
</evidence>
<feature type="chain" id="PRO_5024427831" description="Protein kinase domain-containing protein" evidence="21">
    <location>
        <begin position="24"/>
        <end position="703"/>
    </location>
</feature>
<comment type="similarity">
    <text evidence="3">Belongs to the protein kinase superfamily. Ser/Thr protein kinase family.</text>
</comment>
<dbReference type="InterPro" id="IPR000719">
    <property type="entry name" value="Prot_kinase_dom"/>
</dbReference>
<dbReference type="PANTHER" id="PTHR48056:SF66">
    <property type="entry name" value="LRR RECEPTOR-LIKE SERINE_THREONINE-PROTEIN KINASE FEI 2"/>
    <property type="match status" value="1"/>
</dbReference>
<dbReference type="FunFam" id="3.80.10.10:FF:000101">
    <property type="entry name" value="LRR receptor-like serine/threonine-protein kinase ERECTA"/>
    <property type="match status" value="1"/>
</dbReference>
<dbReference type="GO" id="GO:0005524">
    <property type="term" value="F:ATP binding"/>
    <property type="evidence" value="ECO:0007669"/>
    <property type="project" value="UniProtKB-UniRule"/>
</dbReference>
<dbReference type="Pfam" id="PF17250">
    <property type="entry name" value="NDUFB11"/>
    <property type="match status" value="1"/>
</dbReference>
<dbReference type="PANTHER" id="PTHR48056">
    <property type="entry name" value="LRR RECEPTOR-LIKE SERINE/THREONINE-PROTEIN KINASE-RELATED"/>
    <property type="match status" value="1"/>
</dbReference>
<dbReference type="InterPro" id="IPR017441">
    <property type="entry name" value="Protein_kinase_ATP_BS"/>
</dbReference>
<dbReference type="Pfam" id="PF13855">
    <property type="entry name" value="LRR_8"/>
    <property type="match status" value="1"/>
</dbReference>
<evidence type="ECO:0000256" key="14">
    <source>
        <dbReference type="ARBA" id="ARBA00022989"/>
    </source>
</evidence>
<dbReference type="SUPFAM" id="SSF56112">
    <property type="entry name" value="Protein kinase-like (PK-like)"/>
    <property type="match status" value="1"/>
</dbReference>
<accession>A0A5P1FA53</accession>
<dbReference type="InterPro" id="IPR011009">
    <property type="entry name" value="Kinase-like_dom_sf"/>
</dbReference>
<dbReference type="InterPro" id="IPR013210">
    <property type="entry name" value="LRR_N_plant-typ"/>
</dbReference>
<dbReference type="Pfam" id="PF00069">
    <property type="entry name" value="Pkinase"/>
    <property type="match status" value="1"/>
</dbReference>
<dbReference type="InterPro" id="IPR050647">
    <property type="entry name" value="Plant_LRR-RLKs"/>
</dbReference>
<keyword evidence="7" id="KW-0808">Transferase</keyword>
<dbReference type="SUPFAM" id="SSF52058">
    <property type="entry name" value="L domain-like"/>
    <property type="match status" value="1"/>
</dbReference>
<evidence type="ECO:0000256" key="12">
    <source>
        <dbReference type="ARBA" id="ARBA00022777"/>
    </source>
</evidence>
<dbReference type="Gramene" id="ONK75266">
    <property type="protein sequence ID" value="ONK75266"/>
    <property type="gene ID" value="A4U43_C03F15080"/>
</dbReference>
<evidence type="ECO:0000256" key="17">
    <source>
        <dbReference type="ARBA" id="ARBA00023180"/>
    </source>
</evidence>
<dbReference type="PROSITE" id="PS00107">
    <property type="entry name" value="PROTEIN_KINASE_ATP"/>
    <property type="match status" value="1"/>
</dbReference>
<proteinExistence type="inferred from homology"/>
<evidence type="ECO:0000313" key="23">
    <source>
        <dbReference type="EMBL" id="ONK75266.1"/>
    </source>
</evidence>
<dbReference type="Pfam" id="PF08263">
    <property type="entry name" value="LRRNT_2"/>
    <property type="match status" value="1"/>
</dbReference>
<feature type="region of interest" description="Disordered" evidence="19">
    <location>
        <begin position="683"/>
        <end position="703"/>
    </location>
</feature>
<dbReference type="Gene3D" id="3.30.200.20">
    <property type="entry name" value="Phosphorylase Kinase, domain 1"/>
    <property type="match status" value="1"/>
</dbReference>
<keyword evidence="14 20" id="KW-1133">Transmembrane helix</keyword>
<dbReference type="Gene3D" id="3.80.10.10">
    <property type="entry name" value="Ribonuclease Inhibitor"/>
    <property type="match status" value="1"/>
</dbReference>
<keyword evidence="5" id="KW-0597">Phosphoprotein</keyword>
<keyword evidence="6" id="KW-0433">Leucine-rich repeat</keyword>
<dbReference type="SMART" id="SM00220">
    <property type="entry name" value="S_TKc"/>
    <property type="match status" value="1"/>
</dbReference>
<dbReference type="Proteomes" id="UP000243459">
    <property type="component" value="Chromosome 3"/>
</dbReference>
<reference evidence="24" key="1">
    <citation type="journal article" date="2017" name="Nat. Commun.">
        <title>The asparagus genome sheds light on the origin and evolution of a young Y chromosome.</title>
        <authorList>
            <person name="Harkess A."/>
            <person name="Zhou J."/>
            <person name="Xu C."/>
            <person name="Bowers J.E."/>
            <person name="Van der Hulst R."/>
            <person name="Ayyampalayam S."/>
            <person name="Mercati F."/>
            <person name="Riccardi P."/>
            <person name="McKain M.R."/>
            <person name="Kakrana A."/>
            <person name="Tang H."/>
            <person name="Ray J."/>
            <person name="Groenendijk J."/>
            <person name="Arikit S."/>
            <person name="Mathioni S.M."/>
            <person name="Nakano M."/>
            <person name="Shan H."/>
            <person name="Telgmann-Rauber A."/>
            <person name="Kanno A."/>
            <person name="Yue Z."/>
            <person name="Chen H."/>
            <person name="Li W."/>
            <person name="Chen Y."/>
            <person name="Xu X."/>
            <person name="Zhang Y."/>
            <person name="Luo S."/>
            <person name="Chen H."/>
            <person name="Gao J."/>
            <person name="Mao Z."/>
            <person name="Pires J.C."/>
            <person name="Luo M."/>
            <person name="Kudrna D."/>
            <person name="Wing R.A."/>
            <person name="Meyers B.C."/>
            <person name="Yi K."/>
            <person name="Kong H."/>
            <person name="Lavrijsen P."/>
            <person name="Sunseri F."/>
            <person name="Falavigna A."/>
            <person name="Ye Y."/>
            <person name="Leebens-Mack J.H."/>
            <person name="Chen G."/>
        </authorList>
    </citation>
    <scope>NUCLEOTIDE SEQUENCE [LARGE SCALE GENOMIC DNA]</scope>
    <source>
        <strain evidence="24">cv. DH0086</strain>
    </source>
</reference>
<evidence type="ECO:0000256" key="11">
    <source>
        <dbReference type="ARBA" id="ARBA00022741"/>
    </source>
</evidence>
<keyword evidence="15 20" id="KW-0472">Membrane</keyword>
<dbReference type="EMBL" id="CM007383">
    <property type="protein sequence ID" value="ONK75266.1"/>
    <property type="molecule type" value="Genomic_DNA"/>
</dbReference>
<dbReference type="GO" id="GO:0004674">
    <property type="term" value="F:protein serine/threonine kinase activity"/>
    <property type="evidence" value="ECO:0007669"/>
    <property type="project" value="UniProtKB-KW"/>
</dbReference>
<dbReference type="PROSITE" id="PS50011">
    <property type="entry name" value="PROTEIN_KINASE_DOM"/>
    <property type="match status" value="1"/>
</dbReference>
<dbReference type="InterPro" id="IPR032675">
    <property type="entry name" value="LRR_dom_sf"/>
</dbReference>
<keyword evidence="8 20" id="KW-0812">Transmembrane</keyword>
<evidence type="ECO:0000256" key="15">
    <source>
        <dbReference type="ARBA" id="ARBA00023136"/>
    </source>
</evidence>
<evidence type="ECO:0000256" key="4">
    <source>
        <dbReference type="ARBA" id="ARBA00022527"/>
    </source>
</evidence>
<keyword evidence="17" id="KW-0325">Glycoprotein</keyword>
<organism evidence="23 24">
    <name type="scientific">Asparagus officinalis</name>
    <name type="common">Garden asparagus</name>
    <dbReference type="NCBI Taxonomy" id="4686"/>
    <lineage>
        <taxon>Eukaryota</taxon>
        <taxon>Viridiplantae</taxon>
        <taxon>Streptophyta</taxon>
        <taxon>Embryophyta</taxon>
        <taxon>Tracheophyta</taxon>
        <taxon>Spermatophyta</taxon>
        <taxon>Magnoliopsida</taxon>
        <taxon>Liliopsida</taxon>
        <taxon>Asparagales</taxon>
        <taxon>Asparagaceae</taxon>
        <taxon>Asparagoideae</taxon>
        <taxon>Asparagus</taxon>
    </lineage>
</organism>
<evidence type="ECO:0000256" key="8">
    <source>
        <dbReference type="ARBA" id="ARBA00022692"/>
    </source>
</evidence>
<keyword evidence="9 21" id="KW-0732">Signal</keyword>
<feature type="binding site" evidence="18">
    <location>
        <position position="348"/>
    </location>
    <ligand>
        <name>ATP</name>
        <dbReference type="ChEBI" id="CHEBI:30616"/>
    </ligand>
</feature>
<keyword evidence="16" id="KW-0675">Receptor</keyword>
<dbReference type="GO" id="GO:0005886">
    <property type="term" value="C:plasma membrane"/>
    <property type="evidence" value="ECO:0007669"/>
    <property type="project" value="UniProtKB-SubCell"/>
</dbReference>
<keyword evidence="13 18" id="KW-0067">ATP-binding</keyword>
<gene>
    <name evidence="23" type="ORF">A4U43_C03F15080</name>
</gene>
<dbReference type="FunFam" id="1.10.510.10:FF:000146">
    <property type="entry name" value="LRR receptor-like serine/threonine-protein kinase IOS1"/>
    <property type="match status" value="1"/>
</dbReference>